<comment type="caution">
    <text evidence="2">The sequence shown here is derived from an EMBL/GenBank/DDBJ whole genome shotgun (WGS) entry which is preliminary data.</text>
</comment>
<keyword evidence="3" id="KW-1185">Reference proteome</keyword>
<feature type="domain" description="Restriction endonuclease AspBHI N-terminal" evidence="1">
    <location>
        <begin position="2"/>
        <end position="143"/>
    </location>
</feature>
<gene>
    <name evidence="2" type="ORF">GCM10009821_20120</name>
</gene>
<dbReference type="InterPro" id="IPR041409">
    <property type="entry name" value="RE_AspBHI_N"/>
</dbReference>
<accession>A0ABN2W328</accession>
<organism evidence="2 3">
    <name type="scientific">Aeromicrobium halocynthiae</name>
    <dbReference type="NCBI Taxonomy" id="560557"/>
    <lineage>
        <taxon>Bacteria</taxon>
        <taxon>Bacillati</taxon>
        <taxon>Actinomycetota</taxon>
        <taxon>Actinomycetes</taxon>
        <taxon>Propionibacteriales</taxon>
        <taxon>Nocardioidaceae</taxon>
        <taxon>Aeromicrobium</taxon>
    </lineage>
</organism>
<reference evidence="2 3" key="1">
    <citation type="journal article" date="2019" name="Int. J. Syst. Evol. Microbiol.">
        <title>The Global Catalogue of Microorganisms (GCM) 10K type strain sequencing project: providing services to taxonomists for standard genome sequencing and annotation.</title>
        <authorList>
            <consortium name="The Broad Institute Genomics Platform"/>
            <consortium name="The Broad Institute Genome Sequencing Center for Infectious Disease"/>
            <person name="Wu L."/>
            <person name="Ma J."/>
        </authorList>
    </citation>
    <scope>NUCLEOTIDE SEQUENCE [LARGE SCALE GENOMIC DNA]</scope>
    <source>
        <strain evidence="2 3">JCM 15749</strain>
    </source>
</reference>
<name>A0ABN2W328_9ACTN</name>
<dbReference type="Gene3D" id="2.30.280.20">
    <property type="match status" value="1"/>
</dbReference>
<dbReference type="Proteomes" id="UP001501480">
    <property type="component" value="Unassembled WGS sequence"/>
</dbReference>
<protein>
    <recommendedName>
        <fullName evidence="1">Restriction endonuclease AspBHI N-terminal domain-containing protein</fullName>
    </recommendedName>
</protein>
<evidence type="ECO:0000313" key="3">
    <source>
        <dbReference type="Proteomes" id="UP001501480"/>
    </source>
</evidence>
<sequence>METEWPDRFVDKGSRFVYYGDQRRPGLSVLDTPRGGNRLLARVFDLAAEGGVDDRAMIPPFFLFTKTGTGRDMIFHGLAVPSLIDGSGLLETTRDFGKGAVSNFEATFDVLRPRIIGRGWIDALRLDEPLSDHGPAEWFKWLVLGHA</sequence>
<dbReference type="EMBL" id="BAAAPY010000006">
    <property type="protein sequence ID" value="GAA2079838.1"/>
    <property type="molecule type" value="Genomic_DNA"/>
</dbReference>
<dbReference type="Pfam" id="PF18062">
    <property type="entry name" value="RE_AspBHI_N"/>
    <property type="match status" value="1"/>
</dbReference>
<proteinExistence type="predicted"/>
<evidence type="ECO:0000313" key="2">
    <source>
        <dbReference type="EMBL" id="GAA2079838.1"/>
    </source>
</evidence>
<evidence type="ECO:0000259" key="1">
    <source>
        <dbReference type="Pfam" id="PF18062"/>
    </source>
</evidence>